<dbReference type="SUPFAM" id="SSF51261">
    <property type="entry name" value="Duplicated hybrid motif"/>
    <property type="match status" value="1"/>
</dbReference>
<evidence type="ECO:0000256" key="2">
    <source>
        <dbReference type="SAM" id="Phobius"/>
    </source>
</evidence>
<evidence type="ECO:0000313" key="4">
    <source>
        <dbReference type="EMBL" id="MFC5591691.1"/>
    </source>
</evidence>
<proteinExistence type="predicted"/>
<dbReference type="Gene3D" id="2.70.70.10">
    <property type="entry name" value="Glucose Permease (Domain IIA)"/>
    <property type="match status" value="1"/>
</dbReference>
<dbReference type="InterPro" id="IPR011055">
    <property type="entry name" value="Dup_hybrid_motif"/>
</dbReference>
<gene>
    <name evidence="4" type="ORF">ACFPRA_22655</name>
</gene>
<dbReference type="RefSeq" id="WP_381439798.1">
    <property type="nucleotide sequence ID" value="NZ_JBHSNO010000016.1"/>
</dbReference>
<accession>A0ABW0TQF6</accession>
<name>A0ABW0TQF6_9BACL</name>
<dbReference type="PANTHER" id="PTHR21666">
    <property type="entry name" value="PEPTIDASE-RELATED"/>
    <property type="match status" value="1"/>
</dbReference>
<feature type="transmembrane region" description="Helical" evidence="2">
    <location>
        <begin position="6"/>
        <end position="35"/>
    </location>
</feature>
<sequence>MKKLLWIVPVLASPGLLLLFSILALFLFFAVFIIFTEEDDGRWNFAGGAVCRPAGEISEELFSSQFINAGKFTGKGSVFIEVADKYGIDPVLMAAVAFHETGSGTSAAVMLKNNPGGLMDPATGSRFLFSFATIEEGIEAMGKTLHNRIIKDGLITISDLGSAYAPIGADNDPTGLNKHWVPAVTKFVAQFGGLTMNCEAHVVGDWMIPLMSGIRITSPFGYRIHPVYGDLRLHTGVDLACTNGDPILAAQSGNVIFASGNGWSNGYGLHVMINHGEVTTLYAHMNSVKVSINNTVSQGDVIGTCGSTGTSTGNHLHFEIIRAGVREDPMPYITEYQPVVD</sequence>
<dbReference type="EMBL" id="JBHSNO010000016">
    <property type="protein sequence ID" value="MFC5591691.1"/>
    <property type="molecule type" value="Genomic_DNA"/>
</dbReference>
<protein>
    <submittedName>
        <fullName evidence="4">Peptidoglycan DD-metalloendopeptidase family protein</fullName>
    </submittedName>
</protein>
<dbReference type="Pfam" id="PF01551">
    <property type="entry name" value="Peptidase_M23"/>
    <property type="match status" value="1"/>
</dbReference>
<evidence type="ECO:0000256" key="1">
    <source>
        <dbReference type="ARBA" id="ARBA00022729"/>
    </source>
</evidence>
<dbReference type="InterPro" id="IPR050570">
    <property type="entry name" value="Cell_wall_metabolism_enzyme"/>
</dbReference>
<keyword evidence="1" id="KW-0732">Signal</keyword>
<keyword evidence="5" id="KW-1185">Reference proteome</keyword>
<keyword evidence="2" id="KW-0812">Transmembrane</keyword>
<dbReference type="CDD" id="cd12797">
    <property type="entry name" value="M23_peptidase"/>
    <property type="match status" value="1"/>
</dbReference>
<dbReference type="PANTHER" id="PTHR21666:SF289">
    <property type="entry name" value="L-ALA--D-GLU ENDOPEPTIDASE"/>
    <property type="match status" value="1"/>
</dbReference>
<comment type="caution">
    <text evidence="4">The sequence shown here is derived from an EMBL/GenBank/DDBJ whole genome shotgun (WGS) entry which is preliminary data.</text>
</comment>
<dbReference type="InterPro" id="IPR016047">
    <property type="entry name" value="M23ase_b-sheet_dom"/>
</dbReference>
<evidence type="ECO:0000313" key="5">
    <source>
        <dbReference type="Proteomes" id="UP001596109"/>
    </source>
</evidence>
<organism evidence="4 5">
    <name type="scientific">Sporosarcina soli</name>
    <dbReference type="NCBI Taxonomy" id="334736"/>
    <lineage>
        <taxon>Bacteria</taxon>
        <taxon>Bacillati</taxon>
        <taxon>Bacillota</taxon>
        <taxon>Bacilli</taxon>
        <taxon>Bacillales</taxon>
        <taxon>Caryophanaceae</taxon>
        <taxon>Sporosarcina</taxon>
    </lineage>
</organism>
<evidence type="ECO:0000259" key="3">
    <source>
        <dbReference type="Pfam" id="PF01551"/>
    </source>
</evidence>
<feature type="domain" description="M23ase beta-sheet core" evidence="3">
    <location>
        <begin position="233"/>
        <end position="329"/>
    </location>
</feature>
<dbReference type="Proteomes" id="UP001596109">
    <property type="component" value="Unassembled WGS sequence"/>
</dbReference>
<keyword evidence="2" id="KW-0472">Membrane</keyword>
<reference evidence="5" key="1">
    <citation type="journal article" date="2019" name="Int. J. Syst. Evol. Microbiol.">
        <title>The Global Catalogue of Microorganisms (GCM) 10K type strain sequencing project: providing services to taxonomists for standard genome sequencing and annotation.</title>
        <authorList>
            <consortium name="The Broad Institute Genomics Platform"/>
            <consortium name="The Broad Institute Genome Sequencing Center for Infectious Disease"/>
            <person name="Wu L."/>
            <person name="Ma J."/>
        </authorList>
    </citation>
    <scope>NUCLEOTIDE SEQUENCE [LARGE SCALE GENOMIC DNA]</scope>
    <source>
        <strain evidence="5">CGMCC 4.1434</strain>
    </source>
</reference>
<keyword evidence="2" id="KW-1133">Transmembrane helix</keyword>